<accession>A0ACA9L5M6</accession>
<evidence type="ECO:0000313" key="2">
    <source>
        <dbReference type="Proteomes" id="UP000789366"/>
    </source>
</evidence>
<keyword evidence="2" id="KW-1185">Reference proteome</keyword>
<gene>
    <name evidence="1" type="ORF">SPELUC_LOCUS3533</name>
</gene>
<dbReference type="EMBL" id="CAJVPW010002739">
    <property type="protein sequence ID" value="CAG8512281.1"/>
    <property type="molecule type" value="Genomic_DNA"/>
</dbReference>
<comment type="caution">
    <text evidence="1">The sequence shown here is derived from an EMBL/GenBank/DDBJ whole genome shotgun (WGS) entry which is preliminary data.</text>
</comment>
<sequence length="762" mass="87506">MCETFKNHALIDNAIPWEDSNLSRWNISSFLSYDPYDDNPHDELIKYDKHLRNSPDMNMIIYFLDHLRINYGSYQSSFSFYNGFNSYFGIVGTATINNTNMSFPLVTLVAAANNDVNFHSTSYLIIHEGYKSPESICRASIQNCFVNNIVNFPFTKIDINVSFVYNSVEFSDFLNATFNINPGLQVYACEYVKSNNISYDWAPKFSVITLIFISILESLKALILIQAQFVLNAQQNSLIVFSSHSPLILIYLFFSLINCDFGVWFVRRYVLVIRDLKDAHYLQLFGDLLLHSLPMLVLTIKNMTYHINSNHHYPSIISILSFVGNCVMIFINVFRLYTTNKSIREAQNFDEVTNHYAELQQPKQKLLIFALIDCGINIIPLVFMISLIVQGFISAFIFIIPLLVALAKLLVCFSQFYTSRFRKPLKSPIVFSIAMNSPFLFFCINSLPIRQLVAITASSGINIWSCWPLDFVSVDMPILVTLILMNILSYENSKDVTLLQNNHVVVILVTFYLIWRIISGFWYLSISLSVRAGRNNNDNHDLSIEATRPPTLFNAFKLSSPICGILIYTLLKLGIWVIGLRTIISMIFIPEPDPKILVVVSPKILMVLGLIIYLSLDFIGSLVLLISYYGPFSIQTLALYLNSSFLIFFYTLLGHQFRIKIFTAINDNGNRLLIWKLRDLVLNSSLLLIWPGLGFGYKSYEDHDRYTWWYWYGWGSDAENIRTYRSRSYTDEASWSICGIICTVVLLIYCEASILKNMMPSN</sequence>
<organism evidence="1 2">
    <name type="scientific">Cetraspora pellucida</name>
    <dbReference type="NCBI Taxonomy" id="1433469"/>
    <lineage>
        <taxon>Eukaryota</taxon>
        <taxon>Fungi</taxon>
        <taxon>Fungi incertae sedis</taxon>
        <taxon>Mucoromycota</taxon>
        <taxon>Glomeromycotina</taxon>
        <taxon>Glomeromycetes</taxon>
        <taxon>Diversisporales</taxon>
        <taxon>Gigasporaceae</taxon>
        <taxon>Cetraspora</taxon>
    </lineage>
</organism>
<reference evidence="1" key="1">
    <citation type="submission" date="2021-06" db="EMBL/GenBank/DDBJ databases">
        <authorList>
            <person name="Kallberg Y."/>
            <person name="Tangrot J."/>
            <person name="Rosling A."/>
        </authorList>
    </citation>
    <scope>NUCLEOTIDE SEQUENCE</scope>
    <source>
        <strain evidence="1">28 12/20/2015</strain>
    </source>
</reference>
<evidence type="ECO:0000313" key="1">
    <source>
        <dbReference type="EMBL" id="CAG8512281.1"/>
    </source>
</evidence>
<protein>
    <submittedName>
        <fullName evidence="1">12945_t:CDS:1</fullName>
    </submittedName>
</protein>
<proteinExistence type="predicted"/>
<name>A0ACA9L5M6_9GLOM</name>
<dbReference type="Proteomes" id="UP000789366">
    <property type="component" value="Unassembled WGS sequence"/>
</dbReference>